<dbReference type="GeneID" id="64626625"/>
<evidence type="ECO:0000313" key="2">
    <source>
        <dbReference type="Proteomes" id="UP000807769"/>
    </source>
</evidence>
<comment type="caution">
    <text evidence="1">The sequence shown here is derived from an EMBL/GenBank/DDBJ whole genome shotgun (WGS) entry which is preliminary data.</text>
</comment>
<protein>
    <submittedName>
        <fullName evidence="1">Uncharacterized protein</fullName>
    </submittedName>
</protein>
<organism evidence="1 2">
    <name type="scientific">Suillus subaureus</name>
    <dbReference type="NCBI Taxonomy" id="48587"/>
    <lineage>
        <taxon>Eukaryota</taxon>
        <taxon>Fungi</taxon>
        <taxon>Dikarya</taxon>
        <taxon>Basidiomycota</taxon>
        <taxon>Agaricomycotina</taxon>
        <taxon>Agaricomycetes</taxon>
        <taxon>Agaricomycetidae</taxon>
        <taxon>Boletales</taxon>
        <taxon>Suillineae</taxon>
        <taxon>Suillaceae</taxon>
        <taxon>Suillus</taxon>
    </lineage>
</organism>
<keyword evidence="2" id="KW-1185">Reference proteome</keyword>
<reference evidence="1" key="1">
    <citation type="journal article" date="2020" name="New Phytol.">
        <title>Comparative genomics reveals dynamic genome evolution in host specialist ectomycorrhizal fungi.</title>
        <authorList>
            <person name="Lofgren L.A."/>
            <person name="Nguyen N.H."/>
            <person name="Vilgalys R."/>
            <person name="Ruytinx J."/>
            <person name="Liao H.L."/>
            <person name="Branco S."/>
            <person name="Kuo A."/>
            <person name="LaButti K."/>
            <person name="Lipzen A."/>
            <person name="Andreopoulos W."/>
            <person name="Pangilinan J."/>
            <person name="Riley R."/>
            <person name="Hundley H."/>
            <person name="Na H."/>
            <person name="Barry K."/>
            <person name="Grigoriev I.V."/>
            <person name="Stajich J.E."/>
            <person name="Kennedy P.G."/>
        </authorList>
    </citation>
    <scope>NUCLEOTIDE SEQUENCE</scope>
    <source>
        <strain evidence="1">MN1</strain>
    </source>
</reference>
<sequence length="154" mass="17866">MPRFWADLAFLPSPASQTRELSLRGPISIYSLKFMELIHNRKATVWSFRELNKSAAEFIHVRLATCVQINTVAPRLVELEELEMLSVYSAYSNETLHNLTRAAVMLLEYISGDTIQLETPPVRGYQFNELRHNHEWYFLLTKITNVYYASPSLI</sequence>
<accession>A0A9P7JGN4</accession>
<dbReference type="RefSeq" id="XP_041196076.1">
    <property type="nucleotide sequence ID" value="XM_041332608.1"/>
</dbReference>
<dbReference type="Proteomes" id="UP000807769">
    <property type="component" value="Unassembled WGS sequence"/>
</dbReference>
<proteinExistence type="predicted"/>
<dbReference type="EMBL" id="JABBWG010000007">
    <property type="protein sequence ID" value="KAG1821009.1"/>
    <property type="molecule type" value="Genomic_DNA"/>
</dbReference>
<evidence type="ECO:0000313" key="1">
    <source>
        <dbReference type="EMBL" id="KAG1821009.1"/>
    </source>
</evidence>
<name>A0A9P7JGN4_9AGAM</name>
<gene>
    <name evidence="1" type="ORF">BJ212DRAFT_1297467</name>
</gene>
<dbReference type="AlphaFoldDB" id="A0A9P7JGN4"/>